<organism evidence="7 8">
    <name type="scientific">Candidatus Yanofskybacteria bacterium RIFCSPHIGHO2_12_FULL_45_19b</name>
    <dbReference type="NCBI Taxonomy" id="1802689"/>
    <lineage>
        <taxon>Bacteria</taxon>
        <taxon>Candidatus Yanofskyibacteriota</taxon>
    </lineage>
</organism>
<evidence type="ECO:0000256" key="1">
    <source>
        <dbReference type="ARBA" id="ARBA00004651"/>
    </source>
</evidence>
<dbReference type="Proteomes" id="UP000177478">
    <property type="component" value="Unassembled WGS sequence"/>
</dbReference>
<feature type="transmembrane region" description="Helical" evidence="6">
    <location>
        <begin position="386"/>
        <end position="403"/>
    </location>
</feature>
<protein>
    <recommendedName>
        <fullName evidence="9">Polysaccharide biosynthesis protein C-terminal domain-containing protein</fullName>
    </recommendedName>
</protein>
<evidence type="ECO:0000256" key="6">
    <source>
        <dbReference type="SAM" id="Phobius"/>
    </source>
</evidence>
<proteinExistence type="predicted"/>
<feature type="transmembrane region" description="Helical" evidence="6">
    <location>
        <begin position="356"/>
        <end position="374"/>
    </location>
</feature>
<comment type="caution">
    <text evidence="7">The sequence shown here is derived from an EMBL/GenBank/DDBJ whole genome shotgun (WGS) entry which is preliminary data.</text>
</comment>
<keyword evidence="3 6" id="KW-0812">Transmembrane</keyword>
<feature type="transmembrane region" description="Helical" evidence="6">
    <location>
        <begin position="51"/>
        <end position="76"/>
    </location>
</feature>
<dbReference type="STRING" id="1802689.A3F25_00540"/>
<dbReference type="Pfam" id="PF13440">
    <property type="entry name" value="Polysacc_synt_3"/>
    <property type="match status" value="1"/>
</dbReference>
<evidence type="ECO:0000256" key="3">
    <source>
        <dbReference type="ARBA" id="ARBA00022692"/>
    </source>
</evidence>
<feature type="transmembrane region" description="Helical" evidence="6">
    <location>
        <begin position="274"/>
        <end position="297"/>
    </location>
</feature>
<comment type="subcellular location">
    <subcellularLocation>
        <location evidence="1">Cell membrane</location>
        <topology evidence="1">Multi-pass membrane protein</topology>
    </subcellularLocation>
</comment>
<feature type="transmembrane region" description="Helical" evidence="6">
    <location>
        <begin position="409"/>
        <end position="432"/>
    </location>
</feature>
<dbReference type="AlphaFoldDB" id="A0A1F8G2K8"/>
<dbReference type="EMBL" id="MGKD01000013">
    <property type="protein sequence ID" value="OGN19574.1"/>
    <property type="molecule type" value="Genomic_DNA"/>
</dbReference>
<keyword evidence="4 6" id="KW-1133">Transmembrane helix</keyword>
<feature type="transmembrane region" description="Helical" evidence="6">
    <location>
        <begin position="97"/>
        <end position="117"/>
    </location>
</feature>
<name>A0A1F8G2K8_9BACT</name>
<sequence length="446" mass="49058">MDLIKQRLPYLREHPFVRSVASLQVGSFFTNFLQAAAGVVIARLLQPQLFGVYSIAFSLAGLATILLGSGIQDAIVSILGKAYGQRNKDEISQAFAFLLKMSFITAAVSLVVVFFLPSIAQRFYGQAQIGFFAGIVVLASIVSSFFFSFSQIALQITGKIKQMTTLLVADVTIRYLFSVLLVFVGMGVVGAMSGHLLGAAIICVVALLIWEWARKSDELLPSLRNLVIQGKRVSLKKYFGFSFWVAVDKNIASLYFILPVVLSGIYIATTEVTFFKLAFGFVNLAMSLLGPISVLLNAEFPKMQVQENIKMKKNFIKVSLYAMALSTLLTLGTIIVAPVVFKIIYGINFSPGAKYVYGFLVYGIFYGIGVGLGPMWRAINRVKTSIIINLVTLGVGVPLGLYLTKLYGIWGAIIAVTLWFTVSHLYSFFYLITYLNKRQSVTPLSD</sequence>
<evidence type="ECO:0000313" key="8">
    <source>
        <dbReference type="Proteomes" id="UP000177478"/>
    </source>
</evidence>
<gene>
    <name evidence="7" type="ORF">A3F25_00540</name>
</gene>
<feature type="transmembrane region" description="Helical" evidence="6">
    <location>
        <begin position="241"/>
        <end position="268"/>
    </location>
</feature>
<feature type="transmembrane region" description="Helical" evidence="6">
    <location>
        <begin position="129"/>
        <end position="154"/>
    </location>
</feature>
<keyword evidence="5 6" id="KW-0472">Membrane</keyword>
<evidence type="ECO:0000313" key="7">
    <source>
        <dbReference type="EMBL" id="OGN19574.1"/>
    </source>
</evidence>
<feature type="transmembrane region" description="Helical" evidence="6">
    <location>
        <begin position="21"/>
        <end position="45"/>
    </location>
</feature>
<dbReference type="InterPro" id="IPR050833">
    <property type="entry name" value="Poly_Biosynth_Transport"/>
</dbReference>
<keyword evidence="2" id="KW-1003">Cell membrane</keyword>
<evidence type="ECO:0000256" key="5">
    <source>
        <dbReference type="ARBA" id="ARBA00023136"/>
    </source>
</evidence>
<reference evidence="7 8" key="1">
    <citation type="journal article" date="2016" name="Nat. Commun.">
        <title>Thousands of microbial genomes shed light on interconnected biogeochemical processes in an aquifer system.</title>
        <authorList>
            <person name="Anantharaman K."/>
            <person name="Brown C.T."/>
            <person name="Hug L.A."/>
            <person name="Sharon I."/>
            <person name="Castelle C.J."/>
            <person name="Probst A.J."/>
            <person name="Thomas B.C."/>
            <person name="Singh A."/>
            <person name="Wilkins M.J."/>
            <person name="Karaoz U."/>
            <person name="Brodie E.L."/>
            <person name="Williams K.H."/>
            <person name="Hubbard S.S."/>
            <person name="Banfield J.F."/>
        </authorList>
    </citation>
    <scope>NUCLEOTIDE SEQUENCE [LARGE SCALE GENOMIC DNA]</scope>
</reference>
<accession>A0A1F8G2K8</accession>
<dbReference type="PANTHER" id="PTHR30250">
    <property type="entry name" value="PST FAMILY PREDICTED COLANIC ACID TRANSPORTER"/>
    <property type="match status" value="1"/>
</dbReference>
<feature type="transmembrane region" description="Helical" evidence="6">
    <location>
        <begin position="195"/>
        <end position="213"/>
    </location>
</feature>
<feature type="transmembrane region" description="Helical" evidence="6">
    <location>
        <begin position="318"/>
        <end position="344"/>
    </location>
</feature>
<dbReference type="GO" id="GO:0005886">
    <property type="term" value="C:plasma membrane"/>
    <property type="evidence" value="ECO:0007669"/>
    <property type="project" value="UniProtKB-SubCell"/>
</dbReference>
<evidence type="ECO:0000256" key="4">
    <source>
        <dbReference type="ARBA" id="ARBA00022989"/>
    </source>
</evidence>
<evidence type="ECO:0000256" key="2">
    <source>
        <dbReference type="ARBA" id="ARBA00022475"/>
    </source>
</evidence>
<evidence type="ECO:0008006" key="9">
    <source>
        <dbReference type="Google" id="ProtNLM"/>
    </source>
</evidence>
<dbReference type="PANTHER" id="PTHR30250:SF11">
    <property type="entry name" value="O-ANTIGEN TRANSPORTER-RELATED"/>
    <property type="match status" value="1"/>
</dbReference>